<dbReference type="EMBL" id="JBHTJH010000017">
    <property type="protein sequence ID" value="MFD0863473.1"/>
    <property type="molecule type" value="Genomic_DNA"/>
</dbReference>
<accession>A0ABW3D068</accession>
<keyword evidence="3" id="KW-1185">Reference proteome</keyword>
<reference evidence="3" key="1">
    <citation type="journal article" date="2019" name="Int. J. Syst. Evol. Microbiol.">
        <title>The Global Catalogue of Microorganisms (GCM) 10K type strain sequencing project: providing services to taxonomists for standard genome sequencing and annotation.</title>
        <authorList>
            <consortium name="The Broad Institute Genomics Platform"/>
            <consortium name="The Broad Institute Genome Sequencing Center for Infectious Disease"/>
            <person name="Wu L."/>
            <person name="Ma J."/>
        </authorList>
    </citation>
    <scope>NUCLEOTIDE SEQUENCE [LARGE SCALE GENOMIC DNA]</scope>
    <source>
        <strain evidence="3">CCUG 62952</strain>
    </source>
</reference>
<evidence type="ECO:0000256" key="1">
    <source>
        <dbReference type="SAM" id="SignalP"/>
    </source>
</evidence>
<feature type="signal peptide" evidence="1">
    <location>
        <begin position="1"/>
        <end position="21"/>
    </location>
</feature>
<evidence type="ECO:0000313" key="3">
    <source>
        <dbReference type="Proteomes" id="UP001596978"/>
    </source>
</evidence>
<dbReference type="Proteomes" id="UP001596978">
    <property type="component" value="Unassembled WGS sequence"/>
</dbReference>
<sequence>MKLRVKIIGLSAITALGVALSSENLNETDESRSLFSSVSLYDNYAVSTPNSNVVTPTINTAFIVDELMARQTRMIDMHKAYFDNQEIDEAELYMRTLDNF</sequence>
<feature type="chain" id="PRO_5047541032" evidence="1">
    <location>
        <begin position="22"/>
        <end position="100"/>
    </location>
</feature>
<keyword evidence="1" id="KW-0732">Signal</keyword>
<comment type="caution">
    <text evidence="2">The sequence shown here is derived from an EMBL/GenBank/DDBJ whole genome shotgun (WGS) entry which is preliminary data.</text>
</comment>
<gene>
    <name evidence="2" type="ORF">ACFQ1M_14755</name>
</gene>
<protein>
    <submittedName>
        <fullName evidence="2">Uncharacterized protein</fullName>
    </submittedName>
</protein>
<name>A0ABW3D068_9FLAO</name>
<organism evidence="2 3">
    <name type="scientific">Sungkyunkwania multivorans</name>
    <dbReference type="NCBI Taxonomy" id="1173618"/>
    <lineage>
        <taxon>Bacteria</taxon>
        <taxon>Pseudomonadati</taxon>
        <taxon>Bacteroidota</taxon>
        <taxon>Flavobacteriia</taxon>
        <taxon>Flavobacteriales</taxon>
        <taxon>Flavobacteriaceae</taxon>
        <taxon>Sungkyunkwania</taxon>
    </lineage>
</organism>
<proteinExistence type="predicted"/>
<evidence type="ECO:0000313" key="2">
    <source>
        <dbReference type="EMBL" id="MFD0863473.1"/>
    </source>
</evidence>
<dbReference type="RefSeq" id="WP_386409549.1">
    <property type="nucleotide sequence ID" value="NZ_JBHTJH010000017.1"/>
</dbReference>